<dbReference type="GO" id="GO:0005829">
    <property type="term" value="C:cytosol"/>
    <property type="evidence" value="ECO:0007669"/>
    <property type="project" value="TreeGrafter"/>
</dbReference>
<dbReference type="SUPFAM" id="SSF48256">
    <property type="entry name" value="Citrate synthase"/>
    <property type="match status" value="1"/>
</dbReference>
<dbReference type="PRINTS" id="PR00143">
    <property type="entry name" value="CITRTSNTHASE"/>
</dbReference>
<dbReference type="Pfam" id="PF00285">
    <property type="entry name" value="Citrate_synt"/>
    <property type="match status" value="1"/>
</dbReference>
<sequence>MTDPDIKKGLAGVHADTTAISKVNPETNSLLYRGYPVQELAATQPFEAVAYLLWHGELPTADQLAELQAVERANRSLPDDIRAFIDAMPTSAHPMDEARTVVSLLGSFETAGIANVLDAAGTPAENLDRSIRLFAILPAIVAYGQRRRRGQEIVEPREDLGYAANFLWMTFGEEPDEAVVDAFNRSMILYAEHSFNASTFTARVIASTLSDLYSSVVGAIGALKGPLHGGANEAVMHIFDEIGSADAVVAWLDDALAAKRKIMGFGHRVYKRGDSRVPTMKAALDTLVAHYDRPDVAELYETLESEFVSRKGIYPNLDYPSGPAYSLMGFDTLTFTPLFIAARITGWTAHIMEQQASNALIRPLAAYSGSNERHIEGYVPDAAEVEALERPEEAAG</sequence>
<name>A0A031FYJ1_9MICO</name>
<dbReference type="PROSITE" id="PS00480">
    <property type="entry name" value="CITRATE_SYNTHASE"/>
    <property type="match status" value="1"/>
</dbReference>
<reference evidence="9 10" key="1">
    <citation type="submission" date="2014-03" db="EMBL/GenBank/DDBJ databases">
        <title>Draft Genome Sequences of 13 Willow Endophytes.</title>
        <authorList>
            <person name="Gan H.Y."/>
            <person name="Gan H.M."/>
            <person name="Savka M.A."/>
            <person name="Hudson A.O."/>
        </authorList>
    </citation>
    <scope>NUCLEOTIDE SEQUENCE [LARGE SCALE GENOMIC DNA]</scope>
    <source>
        <strain evidence="9 10">RIT293</strain>
    </source>
</reference>
<accession>A0A031FYJ1</accession>
<dbReference type="UniPathway" id="UPA00223"/>
<dbReference type="PATRIC" id="fig|273677.3.peg.773"/>
<dbReference type="InterPro" id="IPR016142">
    <property type="entry name" value="Citrate_synth-like_lrg_a-sub"/>
</dbReference>
<dbReference type="PANTHER" id="PTHR11739:SF4">
    <property type="entry name" value="CITRATE SYNTHASE, PEROXISOMAL"/>
    <property type="match status" value="1"/>
</dbReference>
<feature type="active site" evidence="7">
    <location>
        <position position="318"/>
    </location>
</feature>
<keyword evidence="4 6" id="KW-0808">Transferase</keyword>
<comment type="pathway">
    <text evidence="1">Carbohydrate metabolism; tricarboxylic acid cycle.</text>
</comment>
<dbReference type="InterPro" id="IPR024176">
    <property type="entry name" value="Citrate_synthase_bac-typ"/>
</dbReference>
<organism evidence="9 10">
    <name type="scientific">Microbacterium oleivorans</name>
    <dbReference type="NCBI Taxonomy" id="273677"/>
    <lineage>
        <taxon>Bacteria</taxon>
        <taxon>Bacillati</taxon>
        <taxon>Actinomycetota</taxon>
        <taxon>Actinomycetes</taxon>
        <taxon>Micrococcales</taxon>
        <taxon>Microbacteriaceae</taxon>
        <taxon>Microbacterium</taxon>
    </lineage>
</organism>
<evidence type="ECO:0000256" key="3">
    <source>
        <dbReference type="ARBA" id="ARBA00022532"/>
    </source>
</evidence>
<feature type="active site" evidence="7">
    <location>
        <position position="267"/>
    </location>
</feature>
<dbReference type="GO" id="GO:0005975">
    <property type="term" value="P:carbohydrate metabolic process"/>
    <property type="evidence" value="ECO:0007669"/>
    <property type="project" value="TreeGrafter"/>
</dbReference>
<evidence type="ECO:0000256" key="6">
    <source>
        <dbReference type="PIRNR" id="PIRNR001369"/>
    </source>
</evidence>
<dbReference type="PANTHER" id="PTHR11739">
    <property type="entry name" value="CITRATE SYNTHASE"/>
    <property type="match status" value="1"/>
</dbReference>
<comment type="catalytic activity">
    <reaction evidence="5">
        <text>oxaloacetate + acetyl-CoA + H2O = citrate + CoA + H(+)</text>
        <dbReference type="Rhea" id="RHEA:16845"/>
        <dbReference type="ChEBI" id="CHEBI:15377"/>
        <dbReference type="ChEBI" id="CHEBI:15378"/>
        <dbReference type="ChEBI" id="CHEBI:16452"/>
        <dbReference type="ChEBI" id="CHEBI:16947"/>
        <dbReference type="ChEBI" id="CHEBI:57287"/>
        <dbReference type="ChEBI" id="CHEBI:57288"/>
        <dbReference type="EC" id="2.3.3.16"/>
    </reaction>
</comment>
<dbReference type="eggNOG" id="COG0372">
    <property type="taxonomic scope" value="Bacteria"/>
</dbReference>
<protein>
    <recommendedName>
        <fullName evidence="6">Citrate synthase</fullName>
    </recommendedName>
</protein>
<comment type="caution">
    <text evidence="9">The sequence shown here is derived from an EMBL/GenBank/DDBJ whole genome shotgun (WGS) entry which is preliminary data.</text>
</comment>
<evidence type="ECO:0000256" key="8">
    <source>
        <dbReference type="RuleBase" id="RU003406"/>
    </source>
</evidence>
<evidence type="ECO:0000256" key="7">
    <source>
        <dbReference type="PIRSR" id="PIRSR001369-1"/>
    </source>
</evidence>
<dbReference type="OrthoDB" id="9800864at2"/>
<evidence type="ECO:0000256" key="5">
    <source>
        <dbReference type="ARBA" id="ARBA00049288"/>
    </source>
</evidence>
<evidence type="ECO:0000313" key="9">
    <source>
        <dbReference type="EMBL" id="EZP29271.1"/>
    </source>
</evidence>
<dbReference type="Proteomes" id="UP000024001">
    <property type="component" value="Unassembled WGS sequence"/>
</dbReference>
<dbReference type="InterPro" id="IPR019810">
    <property type="entry name" value="Citrate_synthase_AS"/>
</dbReference>
<dbReference type="EMBL" id="JFYO01000002">
    <property type="protein sequence ID" value="EZP29271.1"/>
    <property type="molecule type" value="Genomic_DNA"/>
</dbReference>
<dbReference type="AlphaFoldDB" id="A0A031FYJ1"/>
<dbReference type="InterPro" id="IPR002020">
    <property type="entry name" value="Citrate_synthase"/>
</dbReference>
<dbReference type="PIRSF" id="PIRSF001369">
    <property type="entry name" value="Citrate_synth"/>
    <property type="match status" value="1"/>
</dbReference>
<evidence type="ECO:0000256" key="2">
    <source>
        <dbReference type="ARBA" id="ARBA00010566"/>
    </source>
</evidence>
<dbReference type="Gene3D" id="1.10.580.10">
    <property type="entry name" value="Citrate Synthase, domain 1"/>
    <property type="match status" value="1"/>
</dbReference>
<proteinExistence type="inferred from homology"/>
<dbReference type="NCBIfam" id="TIGR01800">
    <property type="entry name" value="cit_synth_II"/>
    <property type="match status" value="1"/>
</dbReference>
<evidence type="ECO:0000256" key="4">
    <source>
        <dbReference type="ARBA" id="ARBA00022679"/>
    </source>
</evidence>
<dbReference type="GO" id="GO:0036440">
    <property type="term" value="F:citrate synthase activity"/>
    <property type="evidence" value="ECO:0007669"/>
    <property type="project" value="UniProtKB-EC"/>
</dbReference>
<dbReference type="GO" id="GO:0006099">
    <property type="term" value="P:tricarboxylic acid cycle"/>
    <property type="evidence" value="ECO:0007669"/>
    <property type="project" value="UniProtKB-UniPathway"/>
</dbReference>
<keyword evidence="3" id="KW-0816">Tricarboxylic acid cycle</keyword>
<dbReference type="NCBIfam" id="NF010636">
    <property type="entry name" value="PRK14033.1"/>
    <property type="match status" value="1"/>
</dbReference>
<keyword evidence="10" id="KW-1185">Reference proteome</keyword>
<evidence type="ECO:0000313" key="10">
    <source>
        <dbReference type="Proteomes" id="UP000024001"/>
    </source>
</evidence>
<dbReference type="Gene3D" id="1.10.230.10">
    <property type="entry name" value="Cytochrome P450-Terp, domain 2"/>
    <property type="match status" value="1"/>
</dbReference>
<evidence type="ECO:0000256" key="1">
    <source>
        <dbReference type="ARBA" id="ARBA00005163"/>
    </source>
</evidence>
<gene>
    <name evidence="9" type="ORF">BW34_00788</name>
</gene>
<dbReference type="InterPro" id="IPR036969">
    <property type="entry name" value="Citrate_synthase_sf"/>
</dbReference>
<dbReference type="RefSeq" id="WP_036309749.1">
    <property type="nucleotide sequence ID" value="NZ_JFYO01000002.1"/>
</dbReference>
<dbReference type="InterPro" id="IPR016143">
    <property type="entry name" value="Citrate_synth-like_sm_a-sub"/>
</dbReference>
<comment type="similarity">
    <text evidence="2 6 8">Belongs to the citrate synthase family.</text>
</comment>
<dbReference type="InterPro" id="IPR011278">
    <property type="entry name" value="2-MeCitrate/Citrate_synth_II"/>
</dbReference>